<dbReference type="Pfam" id="PF13932">
    <property type="entry name" value="SAM_GIDA_C"/>
    <property type="match status" value="1"/>
</dbReference>
<evidence type="ECO:0000313" key="6">
    <source>
        <dbReference type="EMBL" id="VAV82370.1"/>
    </source>
</evidence>
<protein>
    <submittedName>
        <fullName evidence="6">tRNA-5-carboxymethylaminomethyl-2-thiouridine(34) synthesis protein MnmG</fullName>
    </submittedName>
</protein>
<dbReference type="PANTHER" id="PTHR11806:SF0">
    <property type="entry name" value="PROTEIN MTO1 HOMOLOG, MITOCHONDRIAL"/>
    <property type="match status" value="1"/>
</dbReference>
<dbReference type="SUPFAM" id="SSF51905">
    <property type="entry name" value="FAD/NAD(P)-binding domain"/>
    <property type="match status" value="1"/>
</dbReference>
<keyword evidence="4" id="KW-0274">FAD</keyword>
<sequence>MKTDFDLIVIGAGHAGAEAALAAARMGLSTLVVTLCRETVGQMSCNPAIGGIAKGHLVKEIDALGGEMARVIDKTAIQFRTLNASKGPAVRATRAQADKDLYKAEVLSALEANENIVIKEGIVGEILVDEAGPVREVRGVLLEGGLSAVGDDGSPAPESFSARAVIVTVGTFLKGLMHTGSETTEGGRRDDGVSVRLSEWLRDAGFRMGRLKTGTCPRLDTRTIDYSELELQPGDLNARPFSTSSEGLPLVQLPCHITYTNPQTHAIITKNLDKSPLYSGVIKGTGPRYCPSIEDKVMRFSGRERHQIFLEPEGRDTIEVYPNGLSTSMPQEVQLAFLRTIKGLERVEILKPGYAVEYDFVDPTELRPTLETKRVKGLYHAGQINGTSGYEEAAAQGLMAGINAALKIKARPSLVLGRSEAYIGVLIDDLVTKGTEEPYRLFTSRAEYRLLLREDNAERRLRAKGYEVGLVSEEDYAAFEEERAQVEKGLAWLDGYLVTPGSELSNSAKEAGLGTVKKAISLKILLRRPEADIKKIFSLVHNDIPGWLAGLPIDGRVIYSIEVEAKYEGYIRRQAEEARRFRSMGERAIPEGLVYEDIPGISSEIKEKLTCIRPATIGQAGRISGVTPAALSMLMVYLKKIEGKSL</sequence>
<dbReference type="AlphaFoldDB" id="A0A3B0QKL7"/>
<evidence type="ECO:0000256" key="2">
    <source>
        <dbReference type="ARBA" id="ARBA00007653"/>
    </source>
</evidence>
<dbReference type="GO" id="GO:0030488">
    <property type="term" value="P:tRNA methylation"/>
    <property type="evidence" value="ECO:0007669"/>
    <property type="project" value="TreeGrafter"/>
</dbReference>
<dbReference type="EMBL" id="UOEA01000014">
    <property type="protein sequence ID" value="VAV82370.1"/>
    <property type="molecule type" value="Genomic_DNA"/>
</dbReference>
<dbReference type="InterPro" id="IPR004416">
    <property type="entry name" value="MnmG"/>
</dbReference>
<dbReference type="HAMAP" id="MF_00129">
    <property type="entry name" value="MnmG_GidA"/>
    <property type="match status" value="1"/>
</dbReference>
<comment type="cofactor">
    <cofactor evidence="1">
        <name>FAD</name>
        <dbReference type="ChEBI" id="CHEBI:57692"/>
    </cofactor>
</comment>
<dbReference type="Gene3D" id="1.10.150.570">
    <property type="entry name" value="GidA associated domain, C-terminal subdomain"/>
    <property type="match status" value="1"/>
</dbReference>
<dbReference type="Pfam" id="PF01134">
    <property type="entry name" value="GIDA"/>
    <property type="match status" value="1"/>
</dbReference>
<dbReference type="Gene3D" id="1.10.10.1800">
    <property type="entry name" value="tRNA uridine 5-carboxymethylaminomethyl modification enzyme MnmG/GidA"/>
    <property type="match status" value="1"/>
</dbReference>
<dbReference type="GO" id="GO:0005829">
    <property type="term" value="C:cytosol"/>
    <property type="evidence" value="ECO:0007669"/>
    <property type="project" value="TreeGrafter"/>
</dbReference>
<dbReference type="PROSITE" id="PS01281">
    <property type="entry name" value="GIDA_2"/>
    <property type="match status" value="1"/>
</dbReference>
<dbReference type="FunFam" id="3.50.50.60:FF:000002">
    <property type="entry name" value="tRNA uridine 5-carboxymethylaminomethyl modification enzyme MnmG"/>
    <property type="match status" value="1"/>
</dbReference>
<comment type="similarity">
    <text evidence="2">Belongs to the MnmG family.</text>
</comment>
<organism evidence="6">
    <name type="scientific">hydrothermal vent metagenome</name>
    <dbReference type="NCBI Taxonomy" id="652676"/>
    <lineage>
        <taxon>unclassified sequences</taxon>
        <taxon>metagenomes</taxon>
        <taxon>ecological metagenomes</taxon>
    </lineage>
</organism>
<dbReference type="NCBIfam" id="TIGR00136">
    <property type="entry name" value="mnmG_gidA"/>
    <property type="match status" value="1"/>
</dbReference>
<dbReference type="InterPro" id="IPR026904">
    <property type="entry name" value="MnmG_C"/>
</dbReference>
<gene>
    <name evidence="6" type="ORF">MNBD_DELTA01-83</name>
</gene>
<dbReference type="PROSITE" id="PS01280">
    <property type="entry name" value="GIDA_1"/>
    <property type="match status" value="1"/>
</dbReference>
<accession>A0A3B0QKL7</accession>
<dbReference type="GO" id="GO:0002098">
    <property type="term" value="P:tRNA wobble uridine modification"/>
    <property type="evidence" value="ECO:0007669"/>
    <property type="project" value="InterPro"/>
</dbReference>
<dbReference type="InterPro" id="IPR049312">
    <property type="entry name" value="GIDA_C_N"/>
</dbReference>
<dbReference type="InterPro" id="IPR020595">
    <property type="entry name" value="MnmG-rel_CS"/>
</dbReference>
<dbReference type="Gene3D" id="3.50.50.60">
    <property type="entry name" value="FAD/NAD(P)-binding domain"/>
    <property type="match status" value="2"/>
</dbReference>
<dbReference type="Pfam" id="PF21680">
    <property type="entry name" value="GIDA_C_1st"/>
    <property type="match status" value="1"/>
</dbReference>
<evidence type="ECO:0000259" key="5">
    <source>
        <dbReference type="SMART" id="SM01228"/>
    </source>
</evidence>
<dbReference type="PANTHER" id="PTHR11806">
    <property type="entry name" value="GLUCOSE INHIBITED DIVISION PROTEIN A"/>
    <property type="match status" value="1"/>
</dbReference>
<evidence type="ECO:0000256" key="4">
    <source>
        <dbReference type="ARBA" id="ARBA00022827"/>
    </source>
</evidence>
<dbReference type="SMART" id="SM01228">
    <property type="entry name" value="GIDA_assoc_3"/>
    <property type="match status" value="1"/>
</dbReference>
<dbReference type="InterPro" id="IPR040131">
    <property type="entry name" value="MnmG_N"/>
</dbReference>
<dbReference type="InterPro" id="IPR047001">
    <property type="entry name" value="MnmG_C_subdom"/>
</dbReference>
<dbReference type="InterPro" id="IPR036188">
    <property type="entry name" value="FAD/NAD-bd_sf"/>
</dbReference>
<feature type="domain" description="tRNA uridine 5-carboxymethylaminomethyl modification enzyme C-terminal subdomain" evidence="5">
    <location>
        <begin position="565"/>
        <end position="636"/>
    </location>
</feature>
<evidence type="ECO:0000256" key="1">
    <source>
        <dbReference type="ARBA" id="ARBA00001974"/>
    </source>
</evidence>
<proteinExistence type="inferred from homology"/>
<reference evidence="6" key="1">
    <citation type="submission" date="2018-06" db="EMBL/GenBank/DDBJ databases">
        <authorList>
            <person name="Zhirakovskaya E."/>
        </authorList>
    </citation>
    <scope>NUCLEOTIDE SEQUENCE</scope>
</reference>
<dbReference type="FunFam" id="1.10.150.570:FF:000001">
    <property type="entry name" value="tRNA uridine 5-carboxymethylaminomethyl modification enzyme MnmG"/>
    <property type="match status" value="1"/>
</dbReference>
<name>A0A3B0QKL7_9ZZZZ</name>
<keyword evidence="3" id="KW-0285">Flavoprotein</keyword>
<dbReference type="InterPro" id="IPR044920">
    <property type="entry name" value="MnmG_C_subdom_sf"/>
</dbReference>
<dbReference type="GO" id="GO:0050660">
    <property type="term" value="F:flavin adenine dinucleotide binding"/>
    <property type="evidence" value="ECO:0007669"/>
    <property type="project" value="InterPro"/>
</dbReference>
<evidence type="ECO:0000256" key="3">
    <source>
        <dbReference type="ARBA" id="ARBA00022630"/>
    </source>
</evidence>
<dbReference type="InterPro" id="IPR002218">
    <property type="entry name" value="MnmG-rel"/>
</dbReference>